<dbReference type="KEGG" id="rme:Rmet_1514"/>
<comment type="subunit">
    <text evidence="4">Homotrimer.</text>
</comment>
<comment type="catalytic activity">
    <reaction evidence="1">
        <text>2-phosphoglycolate + H2O = glycolate + phosphate</text>
        <dbReference type="Rhea" id="RHEA:14369"/>
        <dbReference type="ChEBI" id="CHEBI:15377"/>
        <dbReference type="ChEBI" id="CHEBI:29805"/>
        <dbReference type="ChEBI" id="CHEBI:43474"/>
        <dbReference type="ChEBI" id="CHEBI:58033"/>
        <dbReference type="EC" id="3.1.3.18"/>
    </reaction>
</comment>
<evidence type="ECO:0000256" key="7">
    <source>
        <dbReference type="ARBA" id="ARBA00059247"/>
    </source>
</evidence>
<name>Q1LN79_CUPMC</name>
<evidence type="ECO:0000256" key="2">
    <source>
        <dbReference type="ARBA" id="ARBA00004818"/>
    </source>
</evidence>
<dbReference type="InterPro" id="IPR006439">
    <property type="entry name" value="HAD-SF_hydro_IA"/>
</dbReference>
<dbReference type="GO" id="GO:0006281">
    <property type="term" value="P:DNA repair"/>
    <property type="evidence" value="ECO:0007669"/>
    <property type="project" value="TreeGrafter"/>
</dbReference>
<organism evidence="8 9">
    <name type="scientific">Cupriavidus metallidurans (strain ATCC 43123 / DSM 2839 / NBRC 102507 / CH34)</name>
    <name type="common">Ralstonia metallidurans</name>
    <dbReference type="NCBI Taxonomy" id="266264"/>
    <lineage>
        <taxon>Bacteria</taxon>
        <taxon>Pseudomonadati</taxon>
        <taxon>Pseudomonadota</taxon>
        <taxon>Betaproteobacteria</taxon>
        <taxon>Burkholderiales</taxon>
        <taxon>Burkholderiaceae</taxon>
        <taxon>Cupriavidus</taxon>
    </lineage>
</organism>
<dbReference type="eggNOG" id="COG0546">
    <property type="taxonomic scope" value="Bacteria"/>
</dbReference>
<dbReference type="PANTHER" id="PTHR43434:SF1">
    <property type="entry name" value="PHOSPHOGLYCOLATE PHOSPHATASE"/>
    <property type="match status" value="1"/>
</dbReference>
<dbReference type="FunFam" id="3.40.50.1000:FF:000022">
    <property type="entry name" value="Phosphoglycolate phosphatase"/>
    <property type="match status" value="1"/>
</dbReference>
<evidence type="ECO:0000256" key="4">
    <source>
        <dbReference type="ARBA" id="ARBA00011233"/>
    </source>
</evidence>
<dbReference type="NCBIfam" id="TIGR01549">
    <property type="entry name" value="HAD-SF-IA-v1"/>
    <property type="match status" value="1"/>
</dbReference>
<sequence length="243" mass="26054">MRYDIVSFDLDGTLVDTAAEIAEAANRALESHGIARRPVSEVTVLIGAGTRELMLKLLARVMIEQPHLADRVHPDQVLASMDEHYAVTTGTSSVPYPGALEALSALKAAGIKLACVTNKEFRHAERVLRVHRLDAYFDLVVGGDSLRVKKPDPGVLRHVVERLGGSTDRTGHVGDSRVDVEAARNAGVTAWAVPYGYNAGQPIEDAYPERLFPSLADLAQHVLAGRSGAPCVSLTSTQPTISS</sequence>
<protein>
    <recommendedName>
        <fullName evidence="5">phosphoglycolate phosphatase</fullName>
        <ecNumber evidence="5">3.1.3.18</ecNumber>
    </recommendedName>
</protein>
<comment type="similarity">
    <text evidence="3">Belongs to the HAD-like hydrolase superfamily. CbbY/CbbZ/Gph/YieH family.</text>
</comment>
<dbReference type="EC" id="3.1.3.18" evidence="5"/>
<dbReference type="RefSeq" id="WP_011516257.1">
    <property type="nucleotide sequence ID" value="NC_007973.1"/>
</dbReference>
<dbReference type="GO" id="GO:0019253">
    <property type="term" value="P:reductive pentose-phosphate cycle"/>
    <property type="evidence" value="ECO:0007669"/>
    <property type="project" value="UniProtKB-KW"/>
</dbReference>
<gene>
    <name evidence="8" type="primary">cbbZ1</name>
    <name evidence="8" type="ordered locus">Rmet_1514</name>
</gene>
<dbReference type="SFLD" id="SFLDG01129">
    <property type="entry name" value="C1.5:_HAD__Beta-PGM__Phosphata"/>
    <property type="match status" value="1"/>
</dbReference>
<dbReference type="GO" id="GO:0005829">
    <property type="term" value="C:cytosol"/>
    <property type="evidence" value="ECO:0007669"/>
    <property type="project" value="TreeGrafter"/>
</dbReference>
<dbReference type="AlphaFoldDB" id="Q1LN79"/>
<dbReference type="InterPro" id="IPR050155">
    <property type="entry name" value="HAD-like_hydrolase_sf"/>
</dbReference>
<comment type="function">
    <text evidence="7">Specifically catalyzes the dephosphorylation of 2-phosphoglycolate. Is involved in the dissimilation of the intracellular 2-phosphoglycolate formed during the DNA repair of 3'-phosphoglycolate ends, a major class of DNA lesions induced by oxidative stress.</text>
</comment>
<keyword evidence="6" id="KW-0113">Calvin cycle</keyword>
<dbReference type="GO" id="GO:0008967">
    <property type="term" value="F:phosphoglycolate phosphatase activity"/>
    <property type="evidence" value="ECO:0007669"/>
    <property type="project" value="UniProtKB-EC"/>
</dbReference>
<dbReference type="HOGENOM" id="CLU_045011_19_1_4"/>
<dbReference type="InterPro" id="IPR023214">
    <property type="entry name" value="HAD_sf"/>
</dbReference>
<comment type="pathway">
    <text evidence="2">Organic acid metabolism; glycolate biosynthesis; glycolate from 2-phosphoglycolate: step 1/1.</text>
</comment>
<evidence type="ECO:0000313" key="8">
    <source>
        <dbReference type="EMBL" id="ABF08397.1"/>
    </source>
</evidence>
<evidence type="ECO:0000256" key="6">
    <source>
        <dbReference type="ARBA" id="ARBA00022567"/>
    </source>
</evidence>
<dbReference type="SFLD" id="SFLDG01135">
    <property type="entry name" value="C1.5.6:_HAD__Beta-PGM__Phospha"/>
    <property type="match status" value="1"/>
</dbReference>
<dbReference type="PRINTS" id="PR00413">
    <property type="entry name" value="HADHALOGNASE"/>
</dbReference>
<dbReference type="NCBIfam" id="TIGR01509">
    <property type="entry name" value="HAD-SF-IA-v3"/>
    <property type="match status" value="1"/>
</dbReference>
<evidence type="ECO:0000313" key="9">
    <source>
        <dbReference type="Proteomes" id="UP000002429"/>
    </source>
</evidence>
<reference evidence="9" key="1">
    <citation type="journal article" date="2010" name="PLoS ONE">
        <title>The complete genome sequence of Cupriavidus metallidurans strain CH34, a master survivalist in harsh and anthropogenic environments.</title>
        <authorList>
            <person name="Janssen P.J."/>
            <person name="Van Houdt R."/>
            <person name="Moors H."/>
            <person name="Monsieurs P."/>
            <person name="Morin N."/>
            <person name="Michaux A."/>
            <person name="Benotmane M.A."/>
            <person name="Leys N."/>
            <person name="Vallaeys T."/>
            <person name="Lapidus A."/>
            <person name="Monchy S."/>
            <person name="Medigue C."/>
            <person name="Taghavi S."/>
            <person name="McCorkle S."/>
            <person name="Dunn J."/>
            <person name="van der Lelie D."/>
            <person name="Mergeay M."/>
        </authorList>
    </citation>
    <scope>NUCLEOTIDE SEQUENCE [LARGE SCALE GENOMIC DNA]</scope>
    <source>
        <strain evidence="9">ATCC 43123 / DSM 2839 / NBRC 102507 / CH34</strain>
    </source>
</reference>
<dbReference type="EMBL" id="CP000352">
    <property type="protein sequence ID" value="ABF08397.1"/>
    <property type="molecule type" value="Genomic_DNA"/>
</dbReference>
<dbReference type="Proteomes" id="UP000002429">
    <property type="component" value="Chromosome"/>
</dbReference>
<evidence type="ECO:0000256" key="1">
    <source>
        <dbReference type="ARBA" id="ARBA00000830"/>
    </source>
</evidence>
<accession>Q1LN79</accession>
<proteinExistence type="inferred from homology"/>
<dbReference type="Gene3D" id="1.10.150.240">
    <property type="entry name" value="Putative phosphatase, domain 2"/>
    <property type="match status" value="1"/>
</dbReference>
<dbReference type="InterPro" id="IPR036412">
    <property type="entry name" value="HAD-like_sf"/>
</dbReference>
<dbReference type="SFLD" id="SFLDS00003">
    <property type="entry name" value="Haloacid_Dehalogenase"/>
    <property type="match status" value="1"/>
</dbReference>
<dbReference type="Gene3D" id="3.40.50.1000">
    <property type="entry name" value="HAD superfamily/HAD-like"/>
    <property type="match status" value="1"/>
</dbReference>
<evidence type="ECO:0000256" key="5">
    <source>
        <dbReference type="ARBA" id="ARBA00013078"/>
    </source>
</evidence>
<dbReference type="SUPFAM" id="SSF56784">
    <property type="entry name" value="HAD-like"/>
    <property type="match status" value="1"/>
</dbReference>
<dbReference type="STRING" id="266264.Rmet_1514"/>
<dbReference type="Pfam" id="PF00702">
    <property type="entry name" value="Hydrolase"/>
    <property type="match status" value="1"/>
</dbReference>
<keyword evidence="8" id="KW-0378">Hydrolase</keyword>
<dbReference type="InterPro" id="IPR023198">
    <property type="entry name" value="PGP-like_dom2"/>
</dbReference>
<keyword evidence="9" id="KW-1185">Reference proteome</keyword>
<evidence type="ECO:0000256" key="3">
    <source>
        <dbReference type="ARBA" id="ARBA00006171"/>
    </source>
</evidence>
<dbReference type="PANTHER" id="PTHR43434">
    <property type="entry name" value="PHOSPHOGLYCOLATE PHOSPHATASE"/>
    <property type="match status" value="1"/>
</dbReference>